<dbReference type="RefSeq" id="WP_111653194.1">
    <property type="nucleotide sequence ID" value="NZ_JACHWI010000006.1"/>
</dbReference>
<dbReference type="InterPro" id="IPR010982">
    <property type="entry name" value="Lambda_DNA-bd_dom_sf"/>
</dbReference>
<dbReference type="CDD" id="cd00093">
    <property type="entry name" value="HTH_XRE"/>
    <property type="match status" value="1"/>
</dbReference>
<reference evidence="2 3" key="1">
    <citation type="submission" date="2018-06" db="EMBL/GenBank/DDBJ databases">
        <title>Genomic Encyclopedia of Type Strains, Phase III (KMG-III): the genomes of soil and plant-associated and newly described type strains.</title>
        <authorList>
            <person name="Whitman W."/>
        </authorList>
    </citation>
    <scope>NUCLEOTIDE SEQUENCE [LARGE SCALE GENOMIC DNA]</scope>
    <source>
        <strain evidence="2 3">CGMCC 4.7090</strain>
    </source>
</reference>
<protein>
    <submittedName>
        <fullName evidence="2">Helix-turn-helix protein</fullName>
    </submittedName>
</protein>
<dbReference type="InterPro" id="IPR041413">
    <property type="entry name" value="MLTR_LBD"/>
</dbReference>
<dbReference type="SUPFAM" id="SSF47413">
    <property type="entry name" value="lambda repressor-like DNA-binding domains"/>
    <property type="match status" value="1"/>
</dbReference>
<dbReference type="OrthoDB" id="3806821at2"/>
<dbReference type="Proteomes" id="UP000249341">
    <property type="component" value="Unassembled WGS sequence"/>
</dbReference>
<evidence type="ECO:0000259" key="1">
    <source>
        <dbReference type="PROSITE" id="PS50943"/>
    </source>
</evidence>
<evidence type="ECO:0000313" key="2">
    <source>
        <dbReference type="EMBL" id="RAK28736.1"/>
    </source>
</evidence>
<comment type="caution">
    <text evidence="2">The sequence shown here is derived from an EMBL/GenBank/DDBJ whole genome shotgun (WGS) entry which is preliminary data.</text>
</comment>
<dbReference type="Gene3D" id="3.30.450.180">
    <property type="match status" value="1"/>
</dbReference>
<keyword evidence="3" id="KW-1185">Reference proteome</keyword>
<dbReference type="SMART" id="SM00530">
    <property type="entry name" value="HTH_XRE"/>
    <property type="match status" value="1"/>
</dbReference>
<dbReference type="PROSITE" id="PS50943">
    <property type="entry name" value="HTH_CROC1"/>
    <property type="match status" value="1"/>
</dbReference>
<dbReference type="AlphaFoldDB" id="A0A327Z3E9"/>
<name>A0A327Z3E9_9ACTN</name>
<feature type="domain" description="HTH cro/C1-type" evidence="1">
    <location>
        <begin position="40"/>
        <end position="82"/>
    </location>
</feature>
<dbReference type="Pfam" id="PF17765">
    <property type="entry name" value="MLTR_LBD"/>
    <property type="match status" value="1"/>
</dbReference>
<dbReference type="PANTHER" id="PTHR35010:SF2">
    <property type="entry name" value="BLL4672 PROTEIN"/>
    <property type="match status" value="1"/>
</dbReference>
<organism evidence="2 3">
    <name type="scientific">Actinoplanes lutulentus</name>
    <dbReference type="NCBI Taxonomy" id="1287878"/>
    <lineage>
        <taxon>Bacteria</taxon>
        <taxon>Bacillati</taxon>
        <taxon>Actinomycetota</taxon>
        <taxon>Actinomycetes</taxon>
        <taxon>Micromonosporales</taxon>
        <taxon>Micromonosporaceae</taxon>
        <taxon>Actinoplanes</taxon>
    </lineage>
</organism>
<gene>
    <name evidence="2" type="ORF">B0I29_11973</name>
</gene>
<proteinExistence type="predicted"/>
<dbReference type="GO" id="GO:0003677">
    <property type="term" value="F:DNA binding"/>
    <property type="evidence" value="ECO:0007669"/>
    <property type="project" value="InterPro"/>
</dbReference>
<dbReference type="EMBL" id="QLMJ01000019">
    <property type="protein sequence ID" value="RAK28736.1"/>
    <property type="molecule type" value="Genomic_DNA"/>
</dbReference>
<dbReference type="InterPro" id="IPR001387">
    <property type="entry name" value="Cro/C1-type_HTH"/>
</dbReference>
<sequence>MDNREEVRAFLTSRRAKVSPEQAGIPAYGSRRVSGLRRGEVAALAGVSVEYYTRMERGNLAGASDSVLEAIARALRLDDTETTHLHHLARASGPTPARARVRRDKVPGIRPAVRRVLDSMTGVPAFLRNHRFDILAANPLGLALYAPMFTAGTAGPVNSMRFSFLNPHAQAFYPDWAQVAQSAVAALRIAAAQNPDDQQLINLIGELSMRSVPFRGWWASQDVYVHRHGTKRFRHPAIGELELTYEGFAMAGDEELTLLTYSAEAGTPSGDGLELLATWAATQAGVTIPAT</sequence>
<accession>A0A327Z3E9</accession>
<evidence type="ECO:0000313" key="3">
    <source>
        <dbReference type="Proteomes" id="UP000249341"/>
    </source>
</evidence>
<dbReference type="Gene3D" id="1.10.260.40">
    <property type="entry name" value="lambda repressor-like DNA-binding domains"/>
    <property type="match status" value="1"/>
</dbReference>
<dbReference type="Pfam" id="PF13560">
    <property type="entry name" value="HTH_31"/>
    <property type="match status" value="1"/>
</dbReference>
<dbReference type="PANTHER" id="PTHR35010">
    <property type="entry name" value="BLL4672 PROTEIN-RELATED"/>
    <property type="match status" value="1"/>
</dbReference>